<dbReference type="AlphaFoldDB" id="A0A6P9CA91"/>
<evidence type="ECO:0000313" key="3">
    <source>
        <dbReference type="RefSeq" id="XP_034279639.1"/>
    </source>
</evidence>
<feature type="transmembrane region" description="Helical" evidence="1">
    <location>
        <begin position="144"/>
        <end position="163"/>
    </location>
</feature>
<name>A0A6P9CA91_PANGU</name>
<proteinExistence type="predicted"/>
<keyword evidence="1" id="KW-1133">Transmembrane helix</keyword>
<keyword evidence="1" id="KW-0472">Membrane</keyword>
<sequence>MWGTVIPEAAPEAMHSISMTQSASSQHQMVASPENIRPHESDKISPRIFPKKLHNILSSVNFLLFLVTTSTPLLLKFKIYHGSFMNGWWTVCDGFGCSSIVSSSGPLMAARILSVAAVFSSFVALISAWRLLTRLIGREITENLICSLAHFGAGLFLLSALLITFCNLRVKVDIYNNKMRTYYGFYIGCFVCFLSFFLGTISLLYHKGLIKEKENGISDINAGAQKEMAQTDTDQPTV</sequence>
<dbReference type="InParanoid" id="A0A6P9CA91"/>
<protein>
    <submittedName>
        <fullName evidence="3">Uncharacterized protein LOC117669363 isoform X1</fullName>
    </submittedName>
</protein>
<dbReference type="RefSeq" id="XP_034279639.1">
    <property type="nucleotide sequence ID" value="XM_034423748.2"/>
</dbReference>
<dbReference type="Proteomes" id="UP001652622">
    <property type="component" value="Unplaced"/>
</dbReference>
<keyword evidence="2" id="KW-1185">Reference proteome</keyword>
<keyword evidence="1" id="KW-0812">Transmembrane</keyword>
<dbReference type="OMA" id="KENVICD"/>
<organism evidence="2 3">
    <name type="scientific">Pantherophis guttatus</name>
    <name type="common">Corn snake</name>
    <name type="synonym">Elaphe guttata</name>
    <dbReference type="NCBI Taxonomy" id="94885"/>
    <lineage>
        <taxon>Eukaryota</taxon>
        <taxon>Metazoa</taxon>
        <taxon>Chordata</taxon>
        <taxon>Craniata</taxon>
        <taxon>Vertebrata</taxon>
        <taxon>Euteleostomi</taxon>
        <taxon>Lepidosauria</taxon>
        <taxon>Squamata</taxon>
        <taxon>Bifurcata</taxon>
        <taxon>Unidentata</taxon>
        <taxon>Episquamata</taxon>
        <taxon>Toxicofera</taxon>
        <taxon>Serpentes</taxon>
        <taxon>Colubroidea</taxon>
        <taxon>Colubridae</taxon>
        <taxon>Colubrinae</taxon>
        <taxon>Pantherophis</taxon>
    </lineage>
</organism>
<feature type="transmembrane region" description="Helical" evidence="1">
    <location>
        <begin position="183"/>
        <end position="205"/>
    </location>
</feature>
<accession>A0A6P9CA91</accession>
<dbReference type="GeneID" id="117669363"/>
<gene>
    <name evidence="3" type="primary">LOC117669363</name>
</gene>
<feature type="transmembrane region" description="Helical" evidence="1">
    <location>
        <begin position="53"/>
        <end position="75"/>
    </location>
</feature>
<feature type="transmembrane region" description="Helical" evidence="1">
    <location>
        <begin position="112"/>
        <end position="132"/>
    </location>
</feature>
<reference evidence="3" key="1">
    <citation type="submission" date="2025-08" db="UniProtKB">
        <authorList>
            <consortium name="RefSeq"/>
        </authorList>
    </citation>
    <scope>IDENTIFICATION</scope>
    <source>
        <tissue evidence="3">Blood</tissue>
    </source>
</reference>
<evidence type="ECO:0000313" key="2">
    <source>
        <dbReference type="Proteomes" id="UP001652622"/>
    </source>
</evidence>
<dbReference type="KEGG" id="pgut:117669363"/>
<evidence type="ECO:0000256" key="1">
    <source>
        <dbReference type="SAM" id="Phobius"/>
    </source>
</evidence>